<dbReference type="KEGG" id="vg:30307795"/>
<evidence type="ECO:0000313" key="1">
    <source>
        <dbReference type="EMBL" id="AOV60356.1"/>
    </source>
</evidence>
<dbReference type="OrthoDB" id="12155at10239"/>
<name>A0A1D8KNV7_9CAUD</name>
<dbReference type="EMBL" id="KU686206">
    <property type="protein sequence ID" value="AOV60813.1"/>
    <property type="molecule type" value="Genomic_DNA"/>
</dbReference>
<dbReference type="EMBL" id="KU686205">
    <property type="protein sequence ID" value="AOV60584.1"/>
    <property type="molecule type" value="Genomic_DNA"/>
</dbReference>
<organism evidence="1 5">
    <name type="scientific">Synechococcus phage S-CAM9</name>
    <dbReference type="NCBI Taxonomy" id="1883369"/>
    <lineage>
        <taxon>Viruses</taxon>
        <taxon>Duplodnaviria</taxon>
        <taxon>Heunggongvirae</taxon>
        <taxon>Uroviricota</taxon>
        <taxon>Caudoviricetes</taxon>
        <taxon>Pantevenvirales</taxon>
        <taxon>Kyanoviridae</taxon>
        <taxon>Kanaloavirus</taxon>
        <taxon>Kanaloavirus scam9</taxon>
    </lineage>
</organism>
<dbReference type="SUPFAM" id="SSF51197">
    <property type="entry name" value="Clavaminate synthase-like"/>
    <property type="match status" value="1"/>
</dbReference>
<evidence type="ECO:0000313" key="3">
    <source>
        <dbReference type="EMBL" id="AOV60813.1"/>
    </source>
</evidence>
<gene>
    <name evidence="3" type="ORF">N161109_210</name>
    <name evidence="1" type="ORF">S050808_209</name>
    <name evidence="2" type="ORF">S820908_209</name>
</gene>
<evidence type="ECO:0000313" key="5">
    <source>
        <dbReference type="Proteomes" id="UP000240393"/>
    </source>
</evidence>
<protein>
    <submittedName>
        <fullName evidence="1">2OG-Fe(II) oxygenase superfamily domain containing protein</fullName>
    </submittedName>
</protein>
<evidence type="ECO:0000313" key="4">
    <source>
        <dbReference type="Proteomes" id="UP000202784"/>
    </source>
</evidence>
<proteinExistence type="predicted"/>
<dbReference type="Proteomes" id="UP000240393">
    <property type="component" value="Segment"/>
</dbReference>
<dbReference type="Pfam" id="PF13759">
    <property type="entry name" value="2OG-FeII_Oxy_5"/>
    <property type="match status" value="1"/>
</dbReference>
<dbReference type="Gene3D" id="2.60.120.620">
    <property type="entry name" value="q2cbj1_9rhob like domain"/>
    <property type="match status" value="1"/>
</dbReference>
<reference evidence="4 5" key="1">
    <citation type="journal article" date="2016" name="Virology">
        <title>The genomic content and context of auxiliary metabolic genes in marine cyanomyoviruses.</title>
        <authorList>
            <person name="Crummett L.T."/>
            <person name="Puxty R.J."/>
            <person name="Weihe C."/>
            <person name="Marston M.F."/>
            <person name="Martiny J.B."/>
        </authorList>
    </citation>
    <scope>NUCLEOTIDE SEQUENCE [LARGE SCALE GENOMIC DNA]</scope>
    <source>
        <strain evidence="1">0808SB05</strain>
        <strain evidence="2">0908SB82</strain>
        <strain evidence="3">1109NB16</strain>
    </source>
</reference>
<accession>A0A1D8KNV7</accession>
<dbReference type="Proteomes" id="UP000202784">
    <property type="component" value="Segment"/>
</dbReference>
<dbReference type="InterPro" id="IPR012668">
    <property type="entry name" value="CHP02466"/>
</dbReference>
<keyword evidence="4" id="KW-1185">Reference proteome</keyword>
<dbReference type="EMBL" id="KU686204">
    <property type="protein sequence ID" value="AOV60356.1"/>
    <property type="molecule type" value="Genomic_DNA"/>
</dbReference>
<sequence length="178" mass="20911">MNVWKYKLEQHSQIKDELVKSIREHGIRCAKYDGSVDSTVFTDFHSTEPCREYSEIFVPHLQGFLKEILNRTGCGSIDYFWWYARYIQNGEHSWHVHPRSHLSAVYYVRLEEPGDATEFYDPSGLTSFQPNVEEGDIIVFPSYLPHRSKFIESNREKIIISMNFNLGIDTDPTIMRNK</sequence>
<evidence type="ECO:0000313" key="2">
    <source>
        <dbReference type="EMBL" id="AOV60584.1"/>
    </source>
</evidence>
<dbReference type="RefSeq" id="YP_009322645.1">
    <property type="nucleotide sequence ID" value="NC_031922.1"/>
</dbReference>
<dbReference type="Proteomes" id="UP000241903">
    <property type="component" value="Segment"/>
</dbReference>
<dbReference type="GeneID" id="30307795"/>